<evidence type="ECO:0000313" key="4">
    <source>
        <dbReference type="Proteomes" id="UP000247005"/>
    </source>
</evidence>
<evidence type="ECO:0000313" key="2">
    <source>
        <dbReference type="EMBL" id="POP49141.1"/>
    </source>
</evidence>
<keyword evidence="3" id="KW-1185">Reference proteome</keyword>
<dbReference type="Proteomes" id="UP000247005">
    <property type="component" value="Unassembled WGS sequence"/>
</dbReference>
<evidence type="ECO:0000313" key="3">
    <source>
        <dbReference type="Proteomes" id="UP000237073"/>
    </source>
</evidence>
<reference evidence="3 4" key="1">
    <citation type="submission" date="2018-01" db="EMBL/GenBank/DDBJ databases">
        <title>Superficieibacter electus gen. nov., sp. nov., an extended-spectrum beta-lactamase possessing member of the Enterobacteriaceae family, isolated from intensive care unit surfaces.</title>
        <authorList>
            <person name="Potter R.F."/>
            <person name="D'Souza A.W."/>
        </authorList>
    </citation>
    <scope>NUCLEOTIDE SEQUENCE [LARGE SCALE GENOMIC DNA]</scope>
    <source>
        <strain evidence="2 4">BP-1</strain>
        <strain evidence="1 3">BP-2</strain>
    </source>
</reference>
<dbReference type="EMBL" id="PQGE01000005">
    <property type="protein sequence ID" value="POP45835.1"/>
    <property type="molecule type" value="Genomic_DNA"/>
</dbReference>
<dbReference type="AlphaFoldDB" id="A0A2P5GRE0"/>
<gene>
    <name evidence="2" type="ORF">CHU32_08485</name>
    <name evidence="1" type="ORF">CHU33_06940</name>
</gene>
<evidence type="ECO:0000313" key="1">
    <source>
        <dbReference type="EMBL" id="POP45835.1"/>
    </source>
</evidence>
<sequence>MVHETYELTFFPGGQKMYAQISESKFEQNLSNVVEKSALWFKENQHTRLSLRLVMYFNESQSGTLKRHYACILDESMECLISVLPLLANRLATRVSEVVEVPQLKIRPILSMIVYWLIQAHTGNTNELPNRDEMLDILSGILTNQFMSFRGA</sequence>
<accession>A0A2P5GRE0</accession>
<comment type="caution">
    <text evidence="2">The sequence shown here is derived from an EMBL/GenBank/DDBJ whole genome shotgun (WGS) entry which is preliminary data.</text>
</comment>
<dbReference type="Proteomes" id="UP000237073">
    <property type="component" value="Unassembled WGS sequence"/>
</dbReference>
<protein>
    <recommendedName>
        <fullName evidence="5">TetR family transcriptional regulator</fullName>
    </recommendedName>
</protein>
<name>A0A2P5GRE0_9ENTR</name>
<proteinExistence type="predicted"/>
<organism evidence="2 4">
    <name type="scientific">Superficieibacter electus</name>
    <dbReference type="NCBI Taxonomy" id="2022662"/>
    <lineage>
        <taxon>Bacteria</taxon>
        <taxon>Pseudomonadati</taxon>
        <taxon>Pseudomonadota</taxon>
        <taxon>Gammaproteobacteria</taxon>
        <taxon>Enterobacterales</taxon>
        <taxon>Enterobacteriaceae</taxon>
        <taxon>Superficieibacter</taxon>
    </lineage>
</organism>
<evidence type="ECO:0008006" key="5">
    <source>
        <dbReference type="Google" id="ProtNLM"/>
    </source>
</evidence>
<dbReference type="EMBL" id="PQGD01000006">
    <property type="protein sequence ID" value="POP49141.1"/>
    <property type="molecule type" value="Genomic_DNA"/>
</dbReference>